<dbReference type="eggNOG" id="COG2826">
    <property type="taxonomic scope" value="Bacteria"/>
</dbReference>
<dbReference type="SUPFAM" id="SSF53098">
    <property type="entry name" value="Ribonuclease H-like"/>
    <property type="match status" value="1"/>
</dbReference>
<dbReference type="PANTHER" id="PTHR10948">
    <property type="entry name" value="TRANSPOSASE"/>
    <property type="match status" value="1"/>
</dbReference>
<dbReference type="EMBL" id="CAIZ01000025">
    <property type="protein sequence ID" value="CCH68859.1"/>
    <property type="molecule type" value="Genomic_DNA"/>
</dbReference>
<dbReference type="GO" id="GO:0015074">
    <property type="term" value="P:DNA integration"/>
    <property type="evidence" value="ECO:0007669"/>
    <property type="project" value="InterPro"/>
</dbReference>
<dbReference type="PROSITE" id="PS50994">
    <property type="entry name" value="INTEGRASE"/>
    <property type="match status" value="1"/>
</dbReference>
<dbReference type="PANTHER" id="PTHR10948:SF23">
    <property type="entry name" value="TRANSPOSASE INSI FOR INSERTION SEQUENCE ELEMENT IS30A-RELATED"/>
    <property type="match status" value="1"/>
</dbReference>
<sequence>MFFADPHSPWQRPTNENTNGLLRQYFPKGTDLSRWSAEDLEAVAHALNNRPRKILGWRTPAEVFEEQLRSLPQAGVATTP</sequence>
<reference evidence="2 3" key="1">
    <citation type="journal article" date="2013" name="ISME J.">
        <title>A metabolic model for members of the genus Tetrasphaera involved in enhanced biological phosphorus removal.</title>
        <authorList>
            <person name="Kristiansen R."/>
            <person name="Nguyen H.T.T."/>
            <person name="Saunders A.M."/>
            <person name="Nielsen J.L."/>
            <person name="Wimmer R."/>
            <person name="Le V.Q."/>
            <person name="McIlroy S.J."/>
            <person name="Petrovski S."/>
            <person name="Seviour R.J."/>
            <person name="Calteau A."/>
            <person name="Nielsen K.L."/>
            <person name="Nielsen P.H."/>
        </authorList>
    </citation>
    <scope>NUCLEOTIDE SEQUENCE [LARGE SCALE GENOMIC DNA]</scope>
    <source>
        <strain evidence="2 3">Lp2</strain>
    </source>
</reference>
<dbReference type="HOGENOM" id="CLU_035706_10_3_11"/>
<accession>N0E1S5</accession>
<keyword evidence="3" id="KW-1185">Reference proteome</keyword>
<dbReference type="GO" id="GO:0003676">
    <property type="term" value="F:nucleic acid binding"/>
    <property type="evidence" value="ECO:0007669"/>
    <property type="project" value="InterPro"/>
</dbReference>
<comment type="caution">
    <text evidence="2">The sequence shown here is derived from an EMBL/GenBank/DDBJ whole genome shotgun (WGS) entry which is preliminary data.</text>
</comment>
<dbReference type="InterPro" id="IPR053392">
    <property type="entry name" value="Transposase_IS30-like"/>
</dbReference>
<dbReference type="GO" id="GO:0005829">
    <property type="term" value="C:cytosol"/>
    <property type="evidence" value="ECO:0007669"/>
    <property type="project" value="TreeGrafter"/>
</dbReference>
<dbReference type="Proteomes" id="UP000013167">
    <property type="component" value="Unassembled WGS sequence"/>
</dbReference>
<dbReference type="Gene3D" id="3.30.420.10">
    <property type="entry name" value="Ribonuclease H-like superfamily/Ribonuclease H"/>
    <property type="match status" value="1"/>
</dbReference>
<dbReference type="STRING" id="1193181.BN10_1200012"/>
<gene>
    <name evidence="2" type="ORF">BN10_1200012</name>
</gene>
<name>N0E1S5_9MICO</name>
<dbReference type="InterPro" id="IPR001584">
    <property type="entry name" value="Integrase_cat-core"/>
</dbReference>
<dbReference type="InterPro" id="IPR051917">
    <property type="entry name" value="Transposase-Integrase"/>
</dbReference>
<feature type="domain" description="Integrase catalytic" evidence="1">
    <location>
        <begin position="1"/>
        <end position="68"/>
    </location>
</feature>
<dbReference type="InterPro" id="IPR036397">
    <property type="entry name" value="RNaseH_sf"/>
</dbReference>
<protein>
    <submittedName>
        <fullName evidence="2">Transposase</fullName>
    </submittedName>
</protein>
<organism evidence="2 3">
    <name type="scientific">Phycicoccus elongatus Lp2</name>
    <dbReference type="NCBI Taxonomy" id="1193181"/>
    <lineage>
        <taxon>Bacteria</taxon>
        <taxon>Bacillati</taxon>
        <taxon>Actinomycetota</taxon>
        <taxon>Actinomycetes</taxon>
        <taxon>Micrococcales</taxon>
        <taxon>Intrasporangiaceae</taxon>
        <taxon>Phycicoccus</taxon>
    </lineage>
</organism>
<dbReference type="InterPro" id="IPR012337">
    <property type="entry name" value="RNaseH-like_sf"/>
</dbReference>
<dbReference type="AlphaFoldDB" id="N0E1S5"/>
<evidence type="ECO:0000313" key="3">
    <source>
        <dbReference type="Proteomes" id="UP000013167"/>
    </source>
</evidence>
<dbReference type="GO" id="GO:0032196">
    <property type="term" value="P:transposition"/>
    <property type="evidence" value="ECO:0007669"/>
    <property type="project" value="TreeGrafter"/>
</dbReference>
<dbReference type="GO" id="GO:0004803">
    <property type="term" value="F:transposase activity"/>
    <property type="evidence" value="ECO:0007669"/>
    <property type="project" value="TreeGrafter"/>
</dbReference>
<proteinExistence type="predicted"/>
<evidence type="ECO:0000313" key="2">
    <source>
        <dbReference type="EMBL" id="CCH68859.1"/>
    </source>
</evidence>
<dbReference type="NCBIfam" id="NF033563">
    <property type="entry name" value="transpos_IS30"/>
    <property type="match status" value="1"/>
</dbReference>
<evidence type="ECO:0000259" key="1">
    <source>
        <dbReference type="PROSITE" id="PS50994"/>
    </source>
</evidence>